<dbReference type="Pfam" id="PF20434">
    <property type="entry name" value="BD-FAE"/>
    <property type="match status" value="1"/>
</dbReference>
<evidence type="ECO:0000256" key="1">
    <source>
        <dbReference type="ARBA" id="ARBA00022801"/>
    </source>
</evidence>
<dbReference type="GO" id="GO:0016787">
    <property type="term" value="F:hydrolase activity"/>
    <property type="evidence" value="ECO:0007669"/>
    <property type="project" value="UniProtKB-KW"/>
</dbReference>
<dbReference type="EMBL" id="JAAYSM010000055">
    <property type="protein sequence ID" value="NLJ17595.1"/>
    <property type="molecule type" value="Genomic_DNA"/>
</dbReference>
<name>A0A7X8C2N7_9LACT</name>
<evidence type="ECO:0000259" key="2">
    <source>
        <dbReference type="Pfam" id="PF20434"/>
    </source>
</evidence>
<evidence type="ECO:0000313" key="3">
    <source>
        <dbReference type="EMBL" id="NLJ17595.1"/>
    </source>
</evidence>
<accession>A0A7X8C2N7</accession>
<dbReference type="PANTHER" id="PTHR48081">
    <property type="entry name" value="AB HYDROLASE SUPERFAMILY PROTEIN C4A8.06C"/>
    <property type="match status" value="1"/>
</dbReference>
<gene>
    <name evidence="3" type="ORF">GX355_01920</name>
</gene>
<keyword evidence="1 3" id="KW-0378">Hydrolase</keyword>
<dbReference type="RefSeq" id="WP_276646321.1">
    <property type="nucleotide sequence ID" value="NZ_JAAYSM010000055.1"/>
</dbReference>
<protein>
    <submittedName>
        <fullName evidence="3">Alpha/beta hydrolase</fullName>
    </submittedName>
</protein>
<reference evidence="3 4" key="1">
    <citation type="journal article" date="2020" name="Biotechnol. Biofuels">
        <title>New insights from the biogas microbiome by comprehensive genome-resolved metagenomics of nearly 1600 species originating from multiple anaerobic digesters.</title>
        <authorList>
            <person name="Campanaro S."/>
            <person name="Treu L."/>
            <person name="Rodriguez-R L.M."/>
            <person name="Kovalovszki A."/>
            <person name="Ziels R.M."/>
            <person name="Maus I."/>
            <person name="Zhu X."/>
            <person name="Kougias P.G."/>
            <person name="Basile A."/>
            <person name="Luo G."/>
            <person name="Schluter A."/>
            <person name="Konstantinidis K.T."/>
            <person name="Angelidaki I."/>
        </authorList>
    </citation>
    <scope>NUCLEOTIDE SEQUENCE [LARGE SCALE GENOMIC DNA]</scope>
    <source>
        <strain evidence="3">AS23ysBPME_34</strain>
    </source>
</reference>
<comment type="caution">
    <text evidence="3">The sequence shown here is derived from an EMBL/GenBank/DDBJ whole genome shotgun (WGS) entry which is preliminary data.</text>
</comment>
<organism evidence="3 4">
    <name type="scientific">Globicatella sulfidifaciens</name>
    <dbReference type="NCBI Taxonomy" id="136093"/>
    <lineage>
        <taxon>Bacteria</taxon>
        <taxon>Bacillati</taxon>
        <taxon>Bacillota</taxon>
        <taxon>Bacilli</taxon>
        <taxon>Lactobacillales</taxon>
        <taxon>Aerococcaceae</taxon>
        <taxon>Globicatella</taxon>
    </lineage>
</organism>
<proteinExistence type="predicted"/>
<evidence type="ECO:0000313" key="4">
    <source>
        <dbReference type="Proteomes" id="UP000541058"/>
    </source>
</evidence>
<dbReference type="InterPro" id="IPR050300">
    <property type="entry name" value="GDXG_lipolytic_enzyme"/>
</dbReference>
<dbReference type="InterPro" id="IPR049492">
    <property type="entry name" value="BD-FAE-like_dom"/>
</dbReference>
<feature type="domain" description="BD-FAE-like" evidence="2">
    <location>
        <begin position="28"/>
        <end position="241"/>
    </location>
</feature>
<dbReference type="SUPFAM" id="SSF53474">
    <property type="entry name" value="alpha/beta-Hydrolases"/>
    <property type="match status" value="1"/>
</dbReference>
<sequence length="296" mass="33999">MKHKKIYLNESRSAYIELYLLDSEISYKTYKKWPMMIICPGGAYLISATKEGEAVATQFLSQGYSCAVLRYSTFLNDRETMHSETPDVNKNAYYPTQILELLETIHLINENADQWCIDEHNIFATGFSAGGHIVGTVATQWNHDKFIKKLSFQPHGEELKLKGCILAYPMVTGPILDHPNKQIKKQEHLMKDCLYKTQNPTLAQRENLKLSNFVSEETSPIFLWHTNEDNVTDAKDSTEFILQLQNHDIKNEYHLYLNGHHGLGIAKPEFSGDDVGTNEEIGKWFNLAINWLKKIK</sequence>
<dbReference type="AlphaFoldDB" id="A0A7X8C2N7"/>
<dbReference type="Proteomes" id="UP000541058">
    <property type="component" value="Unassembled WGS sequence"/>
</dbReference>
<dbReference type="PANTHER" id="PTHR48081:SF6">
    <property type="entry name" value="PEPTIDASE S9 PROLYL OLIGOPEPTIDASE CATALYTIC DOMAIN-CONTAINING PROTEIN"/>
    <property type="match status" value="1"/>
</dbReference>
<dbReference type="Gene3D" id="3.40.50.1820">
    <property type="entry name" value="alpha/beta hydrolase"/>
    <property type="match status" value="1"/>
</dbReference>
<dbReference type="InterPro" id="IPR029058">
    <property type="entry name" value="AB_hydrolase_fold"/>
</dbReference>